<keyword evidence="1" id="KW-0805">Transcription regulation</keyword>
<accession>A0A1G6GZ36</accession>
<dbReference type="GO" id="GO:0003700">
    <property type="term" value="F:DNA-binding transcription factor activity"/>
    <property type="evidence" value="ECO:0007669"/>
    <property type="project" value="TreeGrafter"/>
</dbReference>
<dbReference type="Pfam" id="PF00356">
    <property type="entry name" value="LacI"/>
    <property type="match status" value="1"/>
</dbReference>
<dbReference type="PANTHER" id="PTHR30146:SF109">
    <property type="entry name" value="HTH-TYPE TRANSCRIPTIONAL REGULATOR GALS"/>
    <property type="match status" value="1"/>
</dbReference>
<reference evidence="6" key="1">
    <citation type="submission" date="2016-09" db="EMBL/GenBank/DDBJ databases">
        <authorList>
            <person name="Varghese N."/>
            <person name="Submissions S."/>
        </authorList>
    </citation>
    <scope>NUCLEOTIDE SEQUENCE [LARGE SCALE GENOMIC DNA]</scope>
    <source>
        <strain evidence="6">25nlg</strain>
    </source>
</reference>
<dbReference type="InterPro" id="IPR028082">
    <property type="entry name" value="Peripla_BP_I"/>
</dbReference>
<evidence type="ECO:0000259" key="4">
    <source>
        <dbReference type="PROSITE" id="PS50932"/>
    </source>
</evidence>
<dbReference type="CDD" id="cd06294">
    <property type="entry name" value="PBP1_MalR-like"/>
    <property type="match status" value="1"/>
</dbReference>
<name>A0A1G6GZ36_9BACI</name>
<gene>
    <name evidence="5" type="ORF">SAMN05421737_102182</name>
</gene>
<evidence type="ECO:0000256" key="2">
    <source>
        <dbReference type="ARBA" id="ARBA00023125"/>
    </source>
</evidence>
<dbReference type="GO" id="GO:0000976">
    <property type="term" value="F:transcription cis-regulatory region binding"/>
    <property type="evidence" value="ECO:0007669"/>
    <property type="project" value="TreeGrafter"/>
</dbReference>
<dbReference type="InterPro" id="IPR000843">
    <property type="entry name" value="HTH_LacI"/>
</dbReference>
<dbReference type="InterPro" id="IPR010982">
    <property type="entry name" value="Lambda_DNA-bd_dom_sf"/>
</dbReference>
<dbReference type="CDD" id="cd01392">
    <property type="entry name" value="HTH_LacI"/>
    <property type="match status" value="1"/>
</dbReference>
<dbReference type="PANTHER" id="PTHR30146">
    <property type="entry name" value="LACI-RELATED TRANSCRIPTIONAL REPRESSOR"/>
    <property type="match status" value="1"/>
</dbReference>
<dbReference type="SUPFAM" id="SSF53822">
    <property type="entry name" value="Periplasmic binding protein-like I"/>
    <property type="match status" value="1"/>
</dbReference>
<feature type="domain" description="HTH lacI-type" evidence="4">
    <location>
        <begin position="3"/>
        <end position="57"/>
    </location>
</feature>
<keyword evidence="2" id="KW-0238">DNA-binding</keyword>
<sequence length="347" mass="38173">MKVTIREVAKQAGVAPSTVSRVIANSSRISSKTKARVRETMEALGYHPNFNARNLVNNRTNMLGVIIPGASEVAFQNPFFPEVLRGITTKAYTAGYGLALSTGQTDEDIFNEVKQMVQSCRVDGIILLSSKIDDQIIPYLLEQQFPFVLVGRPDNIATKNITYVNNDNVKAAKLVTEYLLLLGHEAIGFIGGQQEAIVTVDHAAGYEQALHNAAIPMNRDYSVYYQEVLEGGQQAVIELMSLEKPPTALIVADDLMALGVLRMLDEMQVSVPEDISVISFNNVMLSELSSPPLTTVDIHIYELGQKATDALVEKIQTPDIEAKTIIVPHRLIKRQSCKKLDHLAPSK</sequence>
<dbReference type="OrthoDB" id="9788209at2"/>
<evidence type="ECO:0000313" key="6">
    <source>
        <dbReference type="Proteomes" id="UP000242662"/>
    </source>
</evidence>
<dbReference type="Proteomes" id="UP000242662">
    <property type="component" value="Unassembled WGS sequence"/>
</dbReference>
<dbReference type="InterPro" id="IPR046335">
    <property type="entry name" value="LacI/GalR-like_sensor"/>
</dbReference>
<organism evidence="5 6">
    <name type="scientific">Shouchella lonarensis</name>
    <dbReference type="NCBI Taxonomy" id="1464122"/>
    <lineage>
        <taxon>Bacteria</taxon>
        <taxon>Bacillati</taxon>
        <taxon>Bacillota</taxon>
        <taxon>Bacilli</taxon>
        <taxon>Bacillales</taxon>
        <taxon>Bacillaceae</taxon>
        <taxon>Shouchella</taxon>
    </lineage>
</organism>
<protein>
    <submittedName>
        <fullName evidence="5">Transcriptional regulator, LacI family</fullName>
    </submittedName>
</protein>
<dbReference type="STRING" id="1464122.SAMN05421737_102182"/>
<dbReference type="PROSITE" id="PS50932">
    <property type="entry name" value="HTH_LACI_2"/>
    <property type="match status" value="1"/>
</dbReference>
<evidence type="ECO:0000256" key="3">
    <source>
        <dbReference type="ARBA" id="ARBA00023163"/>
    </source>
</evidence>
<dbReference type="Gene3D" id="1.10.260.40">
    <property type="entry name" value="lambda repressor-like DNA-binding domains"/>
    <property type="match status" value="1"/>
</dbReference>
<dbReference type="SMART" id="SM00354">
    <property type="entry name" value="HTH_LACI"/>
    <property type="match status" value="1"/>
</dbReference>
<keyword evidence="3" id="KW-0804">Transcription</keyword>
<dbReference type="RefSeq" id="WP_090774759.1">
    <property type="nucleotide sequence ID" value="NZ_FMYM01000002.1"/>
</dbReference>
<dbReference type="Gene3D" id="3.40.50.2300">
    <property type="match status" value="2"/>
</dbReference>
<dbReference type="EMBL" id="FMYM01000002">
    <property type="protein sequence ID" value="SDB87330.1"/>
    <property type="molecule type" value="Genomic_DNA"/>
</dbReference>
<keyword evidence="6" id="KW-1185">Reference proteome</keyword>
<proteinExistence type="predicted"/>
<evidence type="ECO:0000256" key="1">
    <source>
        <dbReference type="ARBA" id="ARBA00023015"/>
    </source>
</evidence>
<evidence type="ECO:0000313" key="5">
    <source>
        <dbReference type="EMBL" id="SDB87330.1"/>
    </source>
</evidence>
<dbReference type="Pfam" id="PF13377">
    <property type="entry name" value="Peripla_BP_3"/>
    <property type="match status" value="1"/>
</dbReference>
<dbReference type="AlphaFoldDB" id="A0A1G6GZ36"/>
<dbReference type="SUPFAM" id="SSF47413">
    <property type="entry name" value="lambda repressor-like DNA-binding domains"/>
    <property type="match status" value="1"/>
</dbReference>